<gene>
    <name evidence="7" type="ORF">GGR34_003467</name>
</gene>
<keyword evidence="1" id="KW-0805">Transcription regulation</keyword>
<dbReference type="SUPFAM" id="SSF55781">
    <property type="entry name" value="GAF domain-like"/>
    <property type="match status" value="1"/>
</dbReference>
<feature type="region of interest" description="Disordered" evidence="4">
    <location>
        <begin position="262"/>
        <end position="286"/>
    </location>
</feature>
<dbReference type="Pfam" id="PF01614">
    <property type="entry name" value="IclR_C"/>
    <property type="match status" value="1"/>
</dbReference>
<dbReference type="InterPro" id="IPR050707">
    <property type="entry name" value="HTH_MetabolicPath_Reg"/>
</dbReference>
<dbReference type="InterPro" id="IPR029016">
    <property type="entry name" value="GAF-like_dom_sf"/>
</dbReference>
<dbReference type="Pfam" id="PF09339">
    <property type="entry name" value="HTH_IclR"/>
    <property type="match status" value="1"/>
</dbReference>
<dbReference type="EMBL" id="JACIDC010000014">
    <property type="protein sequence ID" value="MBB4041786.1"/>
    <property type="molecule type" value="Genomic_DNA"/>
</dbReference>
<organism evidence="7 8">
    <name type="scientific">Microvirga flocculans</name>
    <dbReference type="NCBI Taxonomy" id="217168"/>
    <lineage>
        <taxon>Bacteria</taxon>
        <taxon>Pseudomonadati</taxon>
        <taxon>Pseudomonadota</taxon>
        <taxon>Alphaproteobacteria</taxon>
        <taxon>Hyphomicrobiales</taxon>
        <taxon>Methylobacteriaceae</taxon>
        <taxon>Microvirga</taxon>
    </lineage>
</organism>
<dbReference type="Gene3D" id="1.10.10.10">
    <property type="entry name" value="Winged helix-like DNA-binding domain superfamily/Winged helix DNA-binding domain"/>
    <property type="match status" value="1"/>
</dbReference>
<evidence type="ECO:0000313" key="7">
    <source>
        <dbReference type="EMBL" id="MBB4041786.1"/>
    </source>
</evidence>
<dbReference type="SMART" id="SM00346">
    <property type="entry name" value="HTH_ICLR"/>
    <property type="match status" value="1"/>
</dbReference>
<dbReference type="PROSITE" id="PS51078">
    <property type="entry name" value="ICLR_ED"/>
    <property type="match status" value="1"/>
</dbReference>
<protein>
    <submittedName>
        <fullName evidence="7">DNA-binding IclR family transcriptional regulator</fullName>
    </submittedName>
</protein>
<dbReference type="RefSeq" id="WP_027316935.1">
    <property type="nucleotide sequence ID" value="NZ_JACIDC010000014.1"/>
</dbReference>
<feature type="domain" description="HTH iclR-type" evidence="5">
    <location>
        <begin position="8"/>
        <end position="70"/>
    </location>
</feature>
<keyword evidence="2 7" id="KW-0238">DNA-binding</keyword>
<dbReference type="SUPFAM" id="SSF46785">
    <property type="entry name" value="Winged helix' DNA-binding domain"/>
    <property type="match status" value="1"/>
</dbReference>
<dbReference type="GO" id="GO:0003677">
    <property type="term" value="F:DNA binding"/>
    <property type="evidence" value="ECO:0007669"/>
    <property type="project" value="UniProtKB-KW"/>
</dbReference>
<feature type="domain" description="IclR-ED" evidence="6">
    <location>
        <begin position="71"/>
        <end position="257"/>
    </location>
</feature>
<dbReference type="Gene3D" id="3.30.450.40">
    <property type="match status" value="1"/>
</dbReference>
<dbReference type="InterPro" id="IPR036390">
    <property type="entry name" value="WH_DNA-bd_sf"/>
</dbReference>
<dbReference type="GO" id="GO:0003700">
    <property type="term" value="F:DNA-binding transcription factor activity"/>
    <property type="evidence" value="ECO:0007669"/>
    <property type="project" value="TreeGrafter"/>
</dbReference>
<evidence type="ECO:0000256" key="2">
    <source>
        <dbReference type="ARBA" id="ARBA00023125"/>
    </source>
</evidence>
<dbReference type="GO" id="GO:0045892">
    <property type="term" value="P:negative regulation of DNA-templated transcription"/>
    <property type="evidence" value="ECO:0007669"/>
    <property type="project" value="TreeGrafter"/>
</dbReference>
<sequence length="286" mass="30416">MSIDGRGVQSVEVGGRILSALVKAGKPLMLRELATMADVAPAQAHAYLVSFRKLELVEQDAASGRYQLGPFALQLGIARLRSFDPLRLAGHAIVDFAEEVGLMVTIAVWGTHGPTIVQVQEGSDQVHVNVRTGTVFSITGTATGKVFAAFMPPKVIATQLNEELRKGARIQGIGTATSRKELEAEVATARSFGYAPTEGRPVTGINAIAAPVFDYSGQMQLAITIIGPKGVLDVGPASSHTKALLAFTHKLSAQLGYAPHATDETEQEETVQVARAEAPVKRRRRA</sequence>
<dbReference type="PROSITE" id="PS51077">
    <property type="entry name" value="HTH_ICLR"/>
    <property type="match status" value="1"/>
</dbReference>
<evidence type="ECO:0000256" key="1">
    <source>
        <dbReference type="ARBA" id="ARBA00023015"/>
    </source>
</evidence>
<dbReference type="PANTHER" id="PTHR30136:SF8">
    <property type="entry name" value="TRANSCRIPTIONAL REGULATORY PROTEIN"/>
    <property type="match status" value="1"/>
</dbReference>
<dbReference type="InterPro" id="IPR036388">
    <property type="entry name" value="WH-like_DNA-bd_sf"/>
</dbReference>
<evidence type="ECO:0000256" key="4">
    <source>
        <dbReference type="SAM" id="MobiDB-lite"/>
    </source>
</evidence>
<evidence type="ECO:0000259" key="6">
    <source>
        <dbReference type="PROSITE" id="PS51078"/>
    </source>
</evidence>
<comment type="caution">
    <text evidence="7">The sequence shown here is derived from an EMBL/GenBank/DDBJ whole genome shotgun (WGS) entry which is preliminary data.</text>
</comment>
<keyword evidence="8" id="KW-1185">Reference proteome</keyword>
<reference evidence="7 8" key="1">
    <citation type="submission" date="2020-08" db="EMBL/GenBank/DDBJ databases">
        <title>Genomic Encyclopedia of Type Strains, Phase IV (KMG-IV): sequencing the most valuable type-strain genomes for metagenomic binning, comparative biology and taxonomic classification.</title>
        <authorList>
            <person name="Goeker M."/>
        </authorList>
    </citation>
    <scope>NUCLEOTIDE SEQUENCE [LARGE SCALE GENOMIC DNA]</scope>
    <source>
        <strain evidence="7 8">DSM 15743</strain>
    </source>
</reference>
<evidence type="ECO:0000313" key="8">
    <source>
        <dbReference type="Proteomes" id="UP000519439"/>
    </source>
</evidence>
<keyword evidence="3" id="KW-0804">Transcription</keyword>
<accession>A0A7W6IIM1</accession>
<dbReference type="InterPro" id="IPR005471">
    <property type="entry name" value="Tscrpt_reg_IclR_N"/>
</dbReference>
<proteinExistence type="predicted"/>
<evidence type="ECO:0000256" key="3">
    <source>
        <dbReference type="ARBA" id="ARBA00023163"/>
    </source>
</evidence>
<name>A0A7W6IIM1_9HYPH</name>
<dbReference type="AlphaFoldDB" id="A0A7W6IIM1"/>
<dbReference type="PANTHER" id="PTHR30136">
    <property type="entry name" value="HELIX-TURN-HELIX TRANSCRIPTIONAL REGULATOR, ICLR FAMILY"/>
    <property type="match status" value="1"/>
</dbReference>
<evidence type="ECO:0000259" key="5">
    <source>
        <dbReference type="PROSITE" id="PS51077"/>
    </source>
</evidence>
<dbReference type="InterPro" id="IPR014757">
    <property type="entry name" value="Tscrpt_reg_IclR_C"/>
</dbReference>
<dbReference type="Proteomes" id="UP000519439">
    <property type="component" value="Unassembled WGS sequence"/>
</dbReference>